<evidence type="ECO:0000313" key="7">
    <source>
        <dbReference type="Proteomes" id="UP000596742"/>
    </source>
</evidence>
<dbReference type="OrthoDB" id="422206at2759"/>
<dbReference type="GO" id="GO:0016020">
    <property type="term" value="C:membrane"/>
    <property type="evidence" value="ECO:0007669"/>
    <property type="project" value="UniProtKB-SubCell"/>
</dbReference>
<dbReference type="GO" id="GO:0022857">
    <property type="term" value="F:transmembrane transporter activity"/>
    <property type="evidence" value="ECO:0007669"/>
    <property type="project" value="InterPro"/>
</dbReference>
<feature type="transmembrane region" description="Helical" evidence="5">
    <location>
        <begin position="64"/>
        <end position="84"/>
    </location>
</feature>
<evidence type="ECO:0000256" key="3">
    <source>
        <dbReference type="ARBA" id="ARBA00022989"/>
    </source>
</evidence>
<name>A0A8B6FH43_MYTGA</name>
<feature type="transmembrane region" description="Helical" evidence="5">
    <location>
        <begin position="129"/>
        <end position="148"/>
    </location>
</feature>
<dbReference type="Gene3D" id="1.20.1250.20">
    <property type="entry name" value="MFS general substrate transporter like domains"/>
    <property type="match status" value="1"/>
</dbReference>
<dbReference type="PANTHER" id="PTHR10924">
    <property type="entry name" value="MAJOR FACILITATOR SUPERFAMILY PROTEIN-RELATED"/>
    <property type="match status" value="1"/>
</dbReference>
<keyword evidence="4 5" id="KW-0472">Membrane</keyword>
<gene>
    <name evidence="6" type="ORF">MGAL_10B050087</name>
</gene>
<feature type="transmembrane region" description="Helical" evidence="5">
    <location>
        <begin position="337"/>
        <end position="357"/>
    </location>
</feature>
<feature type="transmembrane region" description="Helical" evidence="5">
    <location>
        <begin position="273"/>
        <end position="290"/>
    </location>
</feature>
<evidence type="ECO:0000313" key="6">
    <source>
        <dbReference type="EMBL" id="VDI49743.1"/>
    </source>
</evidence>
<dbReference type="SUPFAM" id="SSF103473">
    <property type="entry name" value="MFS general substrate transporter"/>
    <property type="match status" value="1"/>
</dbReference>
<proteinExistence type="predicted"/>
<comment type="caution">
    <text evidence="6">The sequence shown here is derived from an EMBL/GenBank/DDBJ whole genome shotgun (WGS) entry which is preliminary data.</text>
</comment>
<feature type="transmembrane region" description="Helical" evidence="5">
    <location>
        <begin position="219"/>
        <end position="241"/>
    </location>
</feature>
<dbReference type="Proteomes" id="UP000596742">
    <property type="component" value="Unassembled WGS sequence"/>
</dbReference>
<evidence type="ECO:0000256" key="5">
    <source>
        <dbReference type="SAM" id="Phobius"/>
    </source>
</evidence>
<feature type="transmembrane region" description="Helical" evidence="5">
    <location>
        <begin position="310"/>
        <end position="330"/>
    </location>
</feature>
<dbReference type="EMBL" id="UYJE01006867">
    <property type="protein sequence ID" value="VDI49743.1"/>
    <property type="molecule type" value="Genomic_DNA"/>
</dbReference>
<accession>A0A8B6FH43</accession>
<feature type="transmembrane region" description="Helical" evidence="5">
    <location>
        <begin position="432"/>
        <end position="451"/>
    </location>
</feature>
<feature type="transmembrane region" description="Helical" evidence="5">
    <location>
        <begin position="91"/>
        <end position="109"/>
    </location>
</feature>
<keyword evidence="3 5" id="KW-1133">Transmembrane helix</keyword>
<dbReference type="InterPro" id="IPR049680">
    <property type="entry name" value="FLVCR1-2_SLC49-like"/>
</dbReference>
<feature type="transmembrane region" description="Helical" evidence="5">
    <location>
        <begin position="369"/>
        <end position="391"/>
    </location>
</feature>
<sequence>MENGHITISDQKTNVKLKVYKRRWYVLLLFSLFAFTQGGLWNTWGPIADSSEDAFSLKDADIALFANWGPISYIVGAIAAAWMVDNKGLRFSCLLCSFLIVIGTGIRCITSEIKYVKWTINIGQCLNGLAGPIAMGGPPLVSATWFPLHERTTATSLGFCMNLIGVAVSFLLGPYIVSNTSFKETANRNLTDNTTELMNMTMHNSDVIEENKKTERGQIMLLMYIECGWAVFLFLLMLLYFPAKPTSPPSKTAGIKRIAFKTGIQAILRSKPFWLISLIYSISLGVFNVWQGVLDVNLKAHGFSQEEAGWLGFSSIIAGCISSVIISRFADIFIKHLRMFLICIYIGSFIGFLWFTLLVNDILPNSTVSLYVAIILGTICLQAASPLYFEMACEVCYPVSEGLTNVLLTTMCNVGSFIFLLLQMIPSIGTDWENWCLLSVICVCIPLMFMFKDSYNRSIIDEKPEEGIITERKKY</sequence>
<reference evidence="6" key="1">
    <citation type="submission" date="2018-11" db="EMBL/GenBank/DDBJ databases">
        <authorList>
            <person name="Alioto T."/>
            <person name="Alioto T."/>
        </authorList>
    </citation>
    <scope>NUCLEOTIDE SEQUENCE</scope>
</reference>
<organism evidence="6 7">
    <name type="scientific">Mytilus galloprovincialis</name>
    <name type="common">Mediterranean mussel</name>
    <dbReference type="NCBI Taxonomy" id="29158"/>
    <lineage>
        <taxon>Eukaryota</taxon>
        <taxon>Metazoa</taxon>
        <taxon>Spiralia</taxon>
        <taxon>Lophotrochozoa</taxon>
        <taxon>Mollusca</taxon>
        <taxon>Bivalvia</taxon>
        <taxon>Autobranchia</taxon>
        <taxon>Pteriomorphia</taxon>
        <taxon>Mytilida</taxon>
        <taxon>Mytiloidea</taxon>
        <taxon>Mytilidae</taxon>
        <taxon>Mytilinae</taxon>
        <taxon>Mytilus</taxon>
    </lineage>
</organism>
<feature type="transmembrane region" description="Helical" evidence="5">
    <location>
        <begin position="155"/>
        <end position="177"/>
    </location>
</feature>
<keyword evidence="7" id="KW-1185">Reference proteome</keyword>
<dbReference type="InterPro" id="IPR036259">
    <property type="entry name" value="MFS_trans_sf"/>
</dbReference>
<dbReference type="PANTHER" id="PTHR10924:SF27">
    <property type="entry name" value="SOLUTE CARRIER FAMILY 49 MEMBER 4"/>
    <property type="match status" value="1"/>
</dbReference>
<evidence type="ECO:0000256" key="2">
    <source>
        <dbReference type="ARBA" id="ARBA00022692"/>
    </source>
</evidence>
<dbReference type="AlphaFoldDB" id="A0A8B6FH43"/>
<comment type="subcellular location">
    <subcellularLocation>
        <location evidence="1">Membrane</location>
        <topology evidence="1">Multi-pass membrane protein</topology>
    </subcellularLocation>
</comment>
<feature type="transmembrane region" description="Helical" evidence="5">
    <location>
        <begin position="403"/>
        <end position="426"/>
    </location>
</feature>
<evidence type="ECO:0000256" key="4">
    <source>
        <dbReference type="ARBA" id="ARBA00023136"/>
    </source>
</evidence>
<keyword evidence="2 5" id="KW-0812">Transmembrane</keyword>
<evidence type="ECO:0000256" key="1">
    <source>
        <dbReference type="ARBA" id="ARBA00004141"/>
    </source>
</evidence>
<feature type="transmembrane region" description="Helical" evidence="5">
    <location>
        <begin position="24"/>
        <end position="44"/>
    </location>
</feature>
<dbReference type="Pfam" id="PF07690">
    <property type="entry name" value="MFS_1"/>
    <property type="match status" value="1"/>
</dbReference>
<dbReference type="InterPro" id="IPR011701">
    <property type="entry name" value="MFS"/>
</dbReference>
<protein>
    <submittedName>
        <fullName evidence="6">MFS transporter, FLVCR family, disrupted in renal carcinoma protein 2</fullName>
    </submittedName>
</protein>